<sequence length="157" mass="18199">MEGKVNETKGVHHYYCPLSEITFNMLSTSDEECDMKKFLNIGSMEEFQWNSVLNLLKEPNSLIISLKSSIENDNLEFSLLIEQSERRVLDRLSELKDNKETITNGLVEVEKQNLLKGYSSPNVYKSLKNSMNDDFRKVFLEVELVNSLRKRIGRQTS</sequence>
<evidence type="ECO:0000313" key="1">
    <source>
        <dbReference type="EMBL" id="PQB03097.1"/>
    </source>
</evidence>
<keyword evidence="2" id="KW-1185">Reference proteome</keyword>
<organism evidence="1 2">
    <name type="scientific">Polaribacter filamentus</name>
    <dbReference type="NCBI Taxonomy" id="53483"/>
    <lineage>
        <taxon>Bacteria</taxon>
        <taxon>Pseudomonadati</taxon>
        <taxon>Bacteroidota</taxon>
        <taxon>Flavobacteriia</taxon>
        <taxon>Flavobacteriales</taxon>
        <taxon>Flavobacteriaceae</taxon>
    </lineage>
</organism>
<name>A0A2S7KKF2_9FLAO</name>
<reference evidence="1 2" key="1">
    <citation type="submission" date="2016-11" db="EMBL/GenBank/DDBJ databases">
        <title>Trade-off between light-utilization and light-protection in marine flavobacteria.</title>
        <authorList>
            <person name="Kumagai Y."/>
        </authorList>
    </citation>
    <scope>NUCLEOTIDE SEQUENCE [LARGE SCALE GENOMIC DNA]</scope>
    <source>
        <strain evidence="1 2">ATCC 700397</strain>
    </source>
</reference>
<protein>
    <submittedName>
        <fullName evidence="1">Uncharacterized protein</fullName>
    </submittedName>
</protein>
<proteinExistence type="predicted"/>
<dbReference type="RefSeq" id="WP_104811032.1">
    <property type="nucleotide sequence ID" value="NZ_MQUA01000014.1"/>
</dbReference>
<evidence type="ECO:0000313" key="2">
    <source>
        <dbReference type="Proteomes" id="UP000239522"/>
    </source>
</evidence>
<dbReference type="EMBL" id="MQUA01000014">
    <property type="protein sequence ID" value="PQB03097.1"/>
    <property type="molecule type" value="Genomic_DNA"/>
</dbReference>
<gene>
    <name evidence="1" type="ORF">BST83_17360</name>
</gene>
<accession>A0A2S7KKF2</accession>
<dbReference type="Proteomes" id="UP000239522">
    <property type="component" value="Unassembled WGS sequence"/>
</dbReference>
<comment type="caution">
    <text evidence="1">The sequence shown here is derived from an EMBL/GenBank/DDBJ whole genome shotgun (WGS) entry which is preliminary data.</text>
</comment>
<dbReference type="AlphaFoldDB" id="A0A2S7KKF2"/>